<feature type="compositionally biased region" description="Polar residues" evidence="1">
    <location>
        <begin position="212"/>
        <end position="221"/>
    </location>
</feature>
<dbReference type="AlphaFoldDB" id="A0A223ASW6"/>
<feature type="chain" id="PRO_5012103918" description="SH3b domain-containing protein" evidence="2">
    <location>
        <begin position="33"/>
        <end position="884"/>
    </location>
</feature>
<dbReference type="InterPro" id="IPR002901">
    <property type="entry name" value="MGlyc_endo_b_GlcNAc-like_dom"/>
</dbReference>
<dbReference type="PANTHER" id="PTHR34408">
    <property type="entry name" value="FAMILY PROTEIN, PUTATIVE-RELATED"/>
    <property type="match status" value="1"/>
</dbReference>
<reference evidence="5" key="1">
    <citation type="submission" date="2016-05" db="EMBL/GenBank/DDBJ databases">
        <authorList>
            <person name="Holder M.E."/>
            <person name="Ajami N.J."/>
            <person name="Petrosino J.F."/>
        </authorList>
    </citation>
    <scope>NUCLEOTIDE SEQUENCE [LARGE SCALE GENOMIC DNA]</scope>
    <source>
        <strain evidence="5">ATCC 700696</strain>
    </source>
</reference>
<evidence type="ECO:0000256" key="2">
    <source>
        <dbReference type="SAM" id="SignalP"/>
    </source>
</evidence>
<gene>
    <name evidence="4" type="ORF">AXF17_06280</name>
</gene>
<organism evidence="4 5">
    <name type="scientific">Mogibacterium pumilum</name>
    <dbReference type="NCBI Taxonomy" id="86332"/>
    <lineage>
        <taxon>Bacteria</taxon>
        <taxon>Bacillati</taxon>
        <taxon>Bacillota</taxon>
        <taxon>Clostridia</taxon>
        <taxon>Peptostreptococcales</taxon>
        <taxon>Anaerovoracaceae</taxon>
        <taxon>Mogibacterium</taxon>
    </lineage>
</organism>
<dbReference type="PANTHER" id="PTHR34408:SF2">
    <property type="entry name" value="CELL WALL-BINDING PROTEIN YWSB"/>
    <property type="match status" value="1"/>
</dbReference>
<dbReference type="RefSeq" id="WP_094234302.1">
    <property type="nucleotide sequence ID" value="NZ_CP016199.1"/>
</dbReference>
<keyword evidence="2" id="KW-0732">Signal</keyword>
<dbReference type="OrthoDB" id="9816557at2"/>
<feature type="domain" description="SH3b" evidence="3">
    <location>
        <begin position="549"/>
        <end position="618"/>
    </location>
</feature>
<dbReference type="SMART" id="SM00047">
    <property type="entry name" value="LYZ2"/>
    <property type="match status" value="1"/>
</dbReference>
<evidence type="ECO:0000256" key="1">
    <source>
        <dbReference type="SAM" id="MobiDB-lite"/>
    </source>
</evidence>
<keyword evidence="5" id="KW-1185">Reference proteome</keyword>
<dbReference type="Proteomes" id="UP000214689">
    <property type="component" value="Chromosome"/>
</dbReference>
<evidence type="ECO:0000313" key="5">
    <source>
        <dbReference type="Proteomes" id="UP000214689"/>
    </source>
</evidence>
<evidence type="ECO:0000313" key="4">
    <source>
        <dbReference type="EMBL" id="ASS38067.1"/>
    </source>
</evidence>
<dbReference type="SMART" id="SM00287">
    <property type="entry name" value="SH3b"/>
    <property type="match status" value="6"/>
</dbReference>
<dbReference type="InterPro" id="IPR003646">
    <property type="entry name" value="SH3-like_bac-type"/>
</dbReference>
<feature type="signal peptide" evidence="2">
    <location>
        <begin position="1"/>
        <end position="32"/>
    </location>
</feature>
<name>A0A223ASW6_9FIRM</name>
<feature type="region of interest" description="Disordered" evidence="1">
    <location>
        <begin position="186"/>
        <end position="250"/>
    </location>
</feature>
<proteinExistence type="predicted"/>
<feature type="compositionally biased region" description="Low complexity" evidence="1">
    <location>
        <begin position="186"/>
        <end position="198"/>
    </location>
</feature>
<sequence>MNICLRVKLTSVFTALLFSILFIAFFVSDASAQSVQNATGYINSKNGVNVRNGTSVFTKKVMVLSNNKKVTITEVVFSSRFNGTAKDKWYHINYGGKSGYVRSDLINRVEYSAVTGRTTASVNSRLGAGTGFTRITTFGNNVNLTILLKARANNSNVGWYMIKYNGGYNYVCASWVNITGSIFSNNSGGTSNNGGINSPIVDPKHDSKPTHDNINSSQNKPTTGTNSTTTNNSDNSNNTSTTKQSESDFEKSISSFPEDYKVKLRQLHAAHPNWKFVAKNTGIDWNTALSKESRDGVSLINGAYPLSYRDVNSYSFKAKDKTRPLYKKASKSSDLAGTASANTDITILDEMFINNNGSDDAKFVHVKTAAGQTGYIQGSVTNENYSAEVNGTVKGGYTNIRKGAGTGYSKVGGVNTGNKVAIVLTAKASDGVIWYKIKNGSGFAYICSKFVTVEETKTATVASKQAATPKASNSNNSSVVYGTIKQNTAYRMGPSDLFKEVGGLTTGQNVTIIDSVKNVDNSSWYKVAINGKVYYVPSEAITASGEVRQGNASVSGKVHDYLNYRASYDLTNKPVGTFSKNTEVVITGVINSGNYNWYRIQYKGTTYYAAANWITITDQKYDGQEATAPVEKNKESEEHAVVGIESLKGVGRFTASGTYIPKDGATWFNANTEVVGYYMDPRNFLNENNIYMFEDLSYQSYQSQAAVSKIISGTALERNGFMASWFVTAGQQNGISPIALAARARQETGGGSIAISGYVFPDGKSAYNPYNIGAYSNANPVMRGLEYAKKQGWDTKQKAVFGGAKFIASGYIKQGQNSVYFQRFNVANGASKVGTHQYMTNISACYTESISTKNSYSAYGITNESLVFIIPIYSNMPSATALPH</sequence>
<protein>
    <recommendedName>
        <fullName evidence="3">SH3b domain-containing protein</fullName>
    </recommendedName>
</protein>
<dbReference type="Gene3D" id="2.30.30.40">
    <property type="entry name" value="SH3 Domains"/>
    <property type="match status" value="5"/>
</dbReference>
<feature type="compositionally biased region" description="Basic and acidic residues" evidence="1">
    <location>
        <begin position="202"/>
        <end position="211"/>
    </location>
</feature>
<accession>A0A223ASW6</accession>
<dbReference type="EMBL" id="CP016199">
    <property type="protein sequence ID" value="ASS38067.1"/>
    <property type="molecule type" value="Genomic_DNA"/>
</dbReference>
<dbReference type="InterPro" id="IPR052354">
    <property type="entry name" value="Cell_Wall_Dynamics_Protein"/>
</dbReference>
<feature type="domain" description="SH3b" evidence="3">
    <location>
        <begin position="388"/>
        <end position="455"/>
    </location>
</feature>
<feature type="compositionally biased region" description="Low complexity" evidence="1">
    <location>
        <begin position="222"/>
        <end position="242"/>
    </location>
</feature>
<dbReference type="Pfam" id="PF08239">
    <property type="entry name" value="SH3_3"/>
    <property type="match status" value="1"/>
</dbReference>
<evidence type="ECO:0000259" key="3">
    <source>
        <dbReference type="PROSITE" id="PS51781"/>
    </source>
</evidence>
<dbReference type="GO" id="GO:0004040">
    <property type="term" value="F:amidase activity"/>
    <property type="evidence" value="ECO:0007669"/>
    <property type="project" value="InterPro"/>
</dbReference>
<dbReference type="PROSITE" id="PS51781">
    <property type="entry name" value="SH3B"/>
    <property type="match status" value="2"/>
</dbReference>